<dbReference type="PANTHER" id="PTHR23028:SF131">
    <property type="entry name" value="BLR2367 PROTEIN"/>
    <property type="match status" value="1"/>
</dbReference>
<keyword evidence="3" id="KW-0808">Transferase</keyword>
<sequence>MEHSFILLNIILAVCIAIVFSFAIQNLTRERFKKELDENGRFDTLDGLRGLAAILVAIHHSFFFYWYAKNGEWSINYIGGGHIQILVDYLGKGSVSIFFMITSFLFWGKILCRVDTINWREFYIKRFLRIAPLYIVIVLFSIFYVMLTVKTPFDIYPYIRASFYWLTFDFFGTPNINGFPLSKSIVAGVFWTLSYEWMFYFLLPVFSVFAVSKKSSMFIVCMMLAIFVFIYGFNIEIRLWPQIHVLCFIIGAACAHIYKFYHGFIKNLKSPVFSVIAVAALGVCIYLFDAPYSHVPTILIGIAFMIISSGNSVFGFLKIKSMKMLGTISFSVYLLHGITYTVLFSPMIKSGVSFLVAIAITIPAILALSTASYLLIERKFMLKDRLTTERNLVNSL</sequence>
<dbReference type="Pfam" id="PF01757">
    <property type="entry name" value="Acyl_transf_3"/>
    <property type="match status" value="1"/>
</dbReference>
<organism evidence="3 4">
    <name type="scientific">Enterobacter soli</name>
    <dbReference type="NCBI Taxonomy" id="885040"/>
    <lineage>
        <taxon>Bacteria</taxon>
        <taxon>Pseudomonadati</taxon>
        <taxon>Pseudomonadota</taxon>
        <taxon>Gammaproteobacteria</taxon>
        <taxon>Enterobacterales</taxon>
        <taxon>Enterobacteriaceae</taxon>
        <taxon>Enterobacter</taxon>
    </lineage>
</organism>
<evidence type="ECO:0000313" key="4">
    <source>
        <dbReference type="Proteomes" id="UP001225042"/>
    </source>
</evidence>
<proteinExistence type="predicted"/>
<feature type="transmembrane region" description="Helical" evidence="1">
    <location>
        <begin position="215"/>
        <end position="233"/>
    </location>
</feature>
<dbReference type="Proteomes" id="UP001225042">
    <property type="component" value="Unassembled WGS sequence"/>
</dbReference>
<feature type="transmembrane region" description="Helical" evidence="1">
    <location>
        <begin position="294"/>
        <end position="317"/>
    </location>
</feature>
<evidence type="ECO:0000259" key="2">
    <source>
        <dbReference type="Pfam" id="PF01757"/>
    </source>
</evidence>
<feature type="transmembrane region" description="Helical" evidence="1">
    <location>
        <begin position="87"/>
        <end position="107"/>
    </location>
</feature>
<keyword evidence="1" id="KW-0812">Transmembrane</keyword>
<dbReference type="InterPro" id="IPR050879">
    <property type="entry name" value="Acyltransferase_3"/>
</dbReference>
<feature type="transmembrane region" description="Helical" evidence="1">
    <location>
        <begin position="239"/>
        <end position="258"/>
    </location>
</feature>
<feature type="transmembrane region" description="Helical" evidence="1">
    <location>
        <begin position="6"/>
        <end position="27"/>
    </location>
</feature>
<dbReference type="InterPro" id="IPR002656">
    <property type="entry name" value="Acyl_transf_3_dom"/>
</dbReference>
<name>A0AAW8H650_9ENTR</name>
<keyword evidence="1" id="KW-1133">Transmembrane helix</keyword>
<reference evidence="3 4" key="1">
    <citation type="submission" date="2023-08" db="EMBL/GenBank/DDBJ databases">
        <authorList>
            <person name="Dale J."/>
        </authorList>
    </citation>
    <scope>NUCLEOTIDE SEQUENCE [LARGE SCALE GENOMIC DNA]</scope>
    <source>
        <strain evidence="3 4">2023EL-00788</strain>
    </source>
</reference>
<feature type="transmembrane region" description="Helical" evidence="1">
    <location>
        <begin position="324"/>
        <end position="348"/>
    </location>
</feature>
<feature type="transmembrane region" description="Helical" evidence="1">
    <location>
        <begin position="270"/>
        <end position="288"/>
    </location>
</feature>
<feature type="transmembrane region" description="Helical" evidence="1">
    <location>
        <begin position="127"/>
        <end position="147"/>
    </location>
</feature>
<dbReference type="AlphaFoldDB" id="A0AAW8H650"/>
<keyword evidence="4" id="KW-1185">Reference proteome</keyword>
<accession>A0AAW8H650</accession>
<dbReference type="GO" id="GO:0016747">
    <property type="term" value="F:acyltransferase activity, transferring groups other than amino-acyl groups"/>
    <property type="evidence" value="ECO:0007669"/>
    <property type="project" value="InterPro"/>
</dbReference>
<dbReference type="EMBL" id="JAVDKS010000001">
    <property type="protein sequence ID" value="MDQ2255116.1"/>
    <property type="molecule type" value="Genomic_DNA"/>
</dbReference>
<keyword evidence="3" id="KW-0012">Acyltransferase</keyword>
<feature type="domain" description="Acyltransferase 3" evidence="2">
    <location>
        <begin position="44"/>
        <end position="370"/>
    </location>
</feature>
<dbReference type="RefSeq" id="WP_306683236.1">
    <property type="nucleotide sequence ID" value="NZ_JAVDKR010000004.1"/>
</dbReference>
<evidence type="ECO:0000313" key="3">
    <source>
        <dbReference type="EMBL" id="MDQ2255116.1"/>
    </source>
</evidence>
<dbReference type="GO" id="GO:0000271">
    <property type="term" value="P:polysaccharide biosynthetic process"/>
    <property type="evidence" value="ECO:0007669"/>
    <property type="project" value="TreeGrafter"/>
</dbReference>
<feature type="transmembrane region" description="Helical" evidence="1">
    <location>
        <begin position="48"/>
        <end position="67"/>
    </location>
</feature>
<comment type="caution">
    <text evidence="3">The sequence shown here is derived from an EMBL/GenBank/DDBJ whole genome shotgun (WGS) entry which is preliminary data.</text>
</comment>
<keyword evidence="1" id="KW-0472">Membrane</keyword>
<protein>
    <submittedName>
        <fullName evidence="3">Acyltransferase</fullName>
        <ecNumber evidence="3">2.3.-.-</ecNumber>
    </submittedName>
</protein>
<dbReference type="EC" id="2.3.-.-" evidence="3"/>
<gene>
    <name evidence="3" type="ORF">RBJ67_03020</name>
</gene>
<evidence type="ECO:0000256" key="1">
    <source>
        <dbReference type="SAM" id="Phobius"/>
    </source>
</evidence>
<dbReference type="PANTHER" id="PTHR23028">
    <property type="entry name" value="ACETYLTRANSFERASE"/>
    <property type="match status" value="1"/>
</dbReference>
<feature type="transmembrane region" description="Helical" evidence="1">
    <location>
        <begin position="354"/>
        <end position="376"/>
    </location>
</feature>
<feature type="transmembrane region" description="Helical" evidence="1">
    <location>
        <begin position="184"/>
        <end position="203"/>
    </location>
</feature>
<dbReference type="GO" id="GO:0016020">
    <property type="term" value="C:membrane"/>
    <property type="evidence" value="ECO:0007669"/>
    <property type="project" value="TreeGrafter"/>
</dbReference>